<comment type="caution">
    <text evidence="10">The sequence shown here is derived from an EMBL/GenBank/DDBJ whole genome shotgun (WGS) entry which is preliminary data.</text>
</comment>
<protein>
    <submittedName>
        <fullName evidence="10">SLC13 family permease</fullName>
    </submittedName>
</protein>
<feature type="domain" description="Citrate transporter-like" evidence="9">
    <location>
        <begin position="19"/>
        <end position="338"/>
    </location>
</feature>
<feature type="transmembrane region" description="Helical" evidence="8">
    <location>
        <begin position="58"/>
        <end position="77"/>
    </location>
</feature>
<evidence type="ECO:0000256" key="6">
    <source>
        <dbReference type="ARBA" id="ARBA00022989"/>
    </source>
</evidence>
<feature type="transmembrane region" description="Helical" evidence="8">
    <location>
        <begin position="216"/>
        <end position="237"/>
    </location>
</feature>
<dbReference type="EMBL" id="JBHSEL010000113">
    <property type="protein sequence ID" value="MFC4625820.1"/>
    <property type="molecule type" value="Genomic_DNA"/>
</dbReference>
<keyword evidence="6 8" id="KW-1133">Transmembrane helix</keyword>
<comment type="similarity">
    <text evidence="2">Belongs to the CitM (TC 2.A.11) transporter family.</text>
</comment>
<keyword evidence="7 8" id="KW-0472">Membrane</keyword>
<dbReference type="Proteomes" id="UP001596042">
    <property type="component" value="Unassembled WGS sequence"/>
</dbReference>
<feature type="transmembrane region" description="Helical" evidence="8">
    <location>
        <begin position="28"/>
        <end position="46"/>
    </location>
</feature>
<reference evidence="11" key="1">
    <citation type="journal article" date="2019" name="Int. J. Syst. Evol. Microbiol.">
        <title>The Global Catalogue of Microorganisms (GCM) 10K type strain sequencing project: providing services to taxonomists for standard genome sequencing and annotation.</title>
        <authorList>
            <consortium name="The Broad Institute Genomics Platform"/>
            <consortium name="The Broad Institute Genome Sequencing Center for Infectious Disease"/>
            <person name="Wu L."/>
            <person name="Ma J."/>
        </authorList>
    </citation>
    <scope>NUCLEOTIDE SEQUENCE [LARGE SCALE GENOMIC DNA]</scope>
    <source>
        <strain evidence="11">CGMCC 1.15731</strain>
    </source>
</reference>
<dbReference type="PRINTS" id="PR00758">
    <property type="entry name" value="ARSENICPUMP"/>
</dbReference>
<feature type="transmembrane region" description="Helical" evidence="8">
    <location>
        <begin position="344"/>
        <end position="371"/>
    </location>
</feature>
<feature type="transmembrane region" description="Helical" evidence="8">
    <location>
        <begin position="97"/>
        <end position="122"/>
    </location>
</feature>
<dbReference type="PANTHER" id="PTHR43302:SF5">
    <property type="entry name" value="TRANSPORTER ARSB-RELATED"/>
    <property type="match status" value="1"/>
</dbReference>
<name>A0ABV9HA43_9HYPH</name>
<keyword evidence="5 8" id="KW-0812">Transmembrane</keyword>
<keyword evidence="3" id="KW-0813">Transport</keyword>
<keyword evidence="4" id="KW-1003">Cell membrane</keyword>
<evidence type="ECO:0000313" key="10">
    <source>
        <dbReference type="EMBL" id="MFC4625820.1"/>
    </source>
</evidence>
<evidence type="ECO:0000256" key="8">
    <source>
        <dbReference type="SAM" id="Phobius"/>
    </source>
</evidence>
<dbReference type="RefSeq" id="WP_374833825.1">
    <property type="nucleotide sequence ID" value="NZ_JBHEEZ010000033.1"/>
</dbReference>
<proteinExistence type="inferred from homology"/>
<feature type="transmembrane region" description="Helical" evidence="8">
    <location>
        <begin position="272"/>
        <end position="292"/>
    </location>
</feature>
<feature type="transmembrane region" description="Helical" evidence="8">
    <location>
        <begin position="391"/>
        <end position="412"/>
    </location>
</feature>
<keyword evidence="11" id="KW-1185">Reference proteome</keyword>
<evidence type="ECO:0000256" key="3">
    <source>
        <dbReference type="ARBA" id="ARBA00022448"/>
    </source>
</evidence>
<dbReference type="PANTHER" id="PTHR43302">
    <property type="entry name" value="TRANSPORTER ARSB-RELATED"/>
    <property type="match status" value="1"/>
</dbReference>
<gene>
    <name evidence="10" type="ORF">ACFO1V_11450</name>
</gene>
<feature type="transmembrane region" description="Helical" evidence="8">
    <location>
        <begin position="312"/>
        <end position="332"/>
    </location>
</feature>
<dbReference type="Pfam" id="PF03600">
    <property type="entry name" value="CitMHS"/>
    <property type="match status" value="1"/>
</dbReference>
<evidence type="ECO:0000313" key="11">
    <source>
        <dbReference type="Proteomes" id="UP001596042"/>
    </source>
</evidence>
<accession>A0ABV9HA43</accession>
<dbReference type="InterPro" id="IPR004680">
    <property type="entry name" value="Cit_transptr-like_dom"/>
</dbReference>
<evidence type="ECO:0000259" key="9">
    <source>
        <dbReference type="Pfam" id="PF03600"/>
    </source>
</evidence>
<evidence type="ECO:0000256" key="4">
    <source>
        <dbReference type="ARBA" id="ARBA00022475"/>
    </source>
</evidence>
<evidence type="ECO:0000256" key="7">
    <source>
        <dbReference type="ARBA" id="ARBA00023136"/>
    </source>
</evidence>
<sequence>MYTSVIIFILVYLAMGLGKLPYFNVDRTGAALLGALALIVAGRISPEAAWAAIDYKTIWLLFGLMVISGAFTLSGFYDWTAFKVASLPLKPSMLLAVIIIMGAVLSSLLTNDVVVLSMSPLLVSVTLARRLNPVPFLLAFCFAANAGSAGTLIGSPQNMIIAQALDLSFNQFFLWAGLPAILSLLLIWAILNLQFKNKWTLATPQKTSQASIGFKLDHVEVIKAGIVATIVIIALILDIWPKEIVALAGAGVLLLNRSLSSQDVLKQVDGNLLLLMIGLFICNQAIANTGLIQSLFASLKEIGFDINHPLSLYAVSAILSDLVGNNPAVMLLTPYIPHNEFSALLGASLALATGFSSNLIIFGSLAGIIVVEQAAKCGIQISFGAFARSGVPVTLATLLLGVIWILAAHVYIQI</sequence>
<feature type="transmembrane region" description="Helical" evidence="8">
    <location>
        <begin position="134"/>
        <end position="153"/>
    </location>
</feature>
<evidence type="ECO:0000256" key="2">
    <source>
        <dbReference type="ARBA" id="ARBA00009843"/>
    </source>
</evidence>
<evidence type="ECO:0000256" key="1">
    <source>
        <dbReference type="ARBA" id="ARBA00004651"/>
    </source>
</evidence>
<evidence type="ECO:0000256" key="5">
    <source>
        <dbReference type="ARBA" id="ARBA00022692"/>
    </source>
</evidence>
<comment type="subcellular location">
    <subcellularLocation>
        <location evidence="1">Cell membrane</location>
        <topology evidence="1">Multi-pass membrane protein</topology>
    </subcellularLocation>
</comment>
<feature type="transmembrane region" description="Helical" evidence="8">
    <location>
        <begin position="173"/>
        <end position="195"/>
    </location>
</feature>
<dbReference type="InterPro" id="IPR000802">
    <property type="entry name" value="Arsenical_pump_ArsB"/>
</dbReference>
<organism evidence="10 11">
    <name type="scientific">Daeguia caeni</name>
    <dbReference type="NCBI Taxonomy" id="439612"/>
    <lineage>
        <taxon>Bacteria</taxon>
        <taxon>Pseudomonadati</taxon>
        <taxon>Pseudomonadota</taxon>
        <taxon>Alphaproteobacteria</taxon>
        <taxon>Hyphomicrobiales</taxon>
        <taxon>Brucellaceae</taxon>
        <taxon>Daeguia</taxon>
    </lineage>
</organism>